<evidence type="ECO:0000259" key="11">
    <source>
        <dbReference type="PROSITE" id="PS50862"/>
    </source>
</evidence>
<evidence type="ECO:0000313" key="14">
    <source>
        <dbReference type="Proteomes" id="UP000250572"/>
    </source>
</evidence>
<evidence type="ECO:0000256" key="10">
    <source>
        <dbReference type="SAM" id="MobiDB-lite"/>
    </source>
</evidence>
<protein>
    <recommendedName>
        <fullName evidence="2">threonine--tRNA ligase</fullName>
        <ecNumber evidence="2">6.1.1.3</ecNumber>
    </recommendedName>
    <alternativeName>
        <fullName evidence="8">Threonyl-tRNA synthetase</fullName>
    </alternativeName>
</protein>
<dbReference type="PANTHER" id="PTHR11451">
    <property type="entry name" value="THREONINE-TRNA LIGASE"/>
    <property type="match status" value="1"/>
</dbReference>
<reference evidence="13 14" key="1">
    <citation type="journal article" date="2018" name="G3 (Bethesda)">
        <title>A High-Quality Reference Genome for the Invasive Mosquitofish Gambusia affinis Using a Chicago Library.</title>
        <authorList>
            <person name="Hoffberg S.L."/>
            <person name="Troendle N.J."/>
            <person name="Glenn T.C."/>
            <person name="Mahmud O."/>
            <person name="Louha S."/>
            <person name="Chalopin D."/>
            <person name="Bennetzen J.L."/>
            <person name="Mauricio R."/>
        </authorList>
    </citation>
    <scope>NUCLEOTIDE SEQUENCE [LARGE SCALE GENOMIC DNA]</scope>
    <source>
        <strain evidence="13">NE01/NJP1002.9</strain>
        <tissue evidence="13">Muscle</tissue>
    </source>
</reference>
<dbReference type="Pfam" id="PF02824">
    <property type="entry name" value="TGS"/>
    <property type="match status" value="1"/>
</dbReference>
<dbReference type="Gene3D" id="3.30.930.10">
    <property type="entry name" value="Bira Bifunctional Protein, Domain 2"/>
    <property type="match status" value="1"/>
</dbReference>
<comment type="caution">
    <text evidence="13">The sequence shown here is derived from an EMBL/GenBank/DDBJ whole genome shotgun (WGS) entry which is preliminary data.</text>
</comment>
<dbReference type="GO" id="GO:0004829">
    <property type="term" value="F:threonine-tRNA ligase activity"/>
    <property type="evidence" value="ECO:0007669"/>
    <property type="project" value="UniProtKB-EC"/>
</dbReference>
<dbReference type="PROSITE" id="PS50862">
    <property type="entry name" value="AA_TRNA_LIGASE_II"/>
    <property type="match status" value="1"/>
</dbReference>
<dbReference type="SUPFAM" id="SSF81271">
    <property type="entry name" value="TGS-like"/>
    <property type="match status" value="1"/>
</dbReference>
<dbReference type="SUPFAM" id="SSF55681">
    <property type="entry name" value="Class II aaRS and biotin synthetases"/>
    <property type="match status" value="1"/>
</dbReference>
<dbReference type="InterPro" id="IPR018163">
    <property type="entry name" value="Thr/Ala-tRNA-synth_IIc_edit"/>
</dbReference>
<accession>A0A315WAW5</accession>
<comment type="similarity">
    <text evidence="1">Belongs to the class-II aminoacyl-tRNA synthetase family.</text>
</comment>
<evidence type="ECO:0000256" key="3">
    <source>
        <dbReference type="ARBA" id="ARBA00022598"/>
    </source>
</evidence>
<evidence type="ECO:0000256" key="1">
    <source>
        <dbReference type="ARBA" id="ARBA00008226"/>
    </source>
</evidence>
<dbReference type="STRING" id="33528.ENSGAFP00000013937"/>
<evidence type="ECO:0000256" key="6">
    <source>
        <dbReference type="ARBA" id="ARBA00022917"/>
    </source>
</evidence>
<dbReference type="GO" id="GO:0006435">
    <property type="term" value="P:threonyl-tRNA aminoacylation"/>
    <property type="evidence" value="ECO:0007669"/>
    <property type="project" value="TreeGrafter"/>
</dbReference>
<dbReference type="InterPro" id="IPR012675">
    <property type="entry name" value="Beta-grasp_dom_sf"/>
</dbReference>
<name>A0A315WAW5_GAMAF</name>
<evidence type="ECO:0000256" key="5">
    <source>
        <dbReference type="ARBA" id="ARBA00022840"/>
    </source>
</evidence>
<dbReference type="InterPro" id="IPR004095">
    <property type="entry name" value="TGS"/>
</dbReference>
<keyword evidence="7" id="KW-0030">Aminoacyl-tRNA synthetase</keyword>
<dbReference type="AlphaFoldDB" id="A0A315WAW5"/>
<feature type="compositionally biased region" description="Basic and acidic residues" evidence="10">
    <location>
        <begin position="113"/>
        <end position="134"/>
    </location>
</feature>
<evidence type="ECO:0000313" key="13">
    <source>
        <dbReference type="EMBL" id="PWA29016.1"/>
    </source>
</evidence>
<evidence type="ECO:0000256" key="4">
    <source>
        <dbReference type="ARBA" id="ARBA00022741"/>
    </source>
</evidence>
<keyword evidence="6" id="KW-0648">Protein biosynthesis</keyword>
<evidence type="ECO:0000256" key="8">
    <source>
        <dbReference type="ARBA" id="ARBA00031900"/>
    </source>
</evidence>
<dbReference type="FunFam" id="3.30.930.10:FF:000198">
    <property type="entry name" value="Threonine--tRNA ligase mitochondrial 1"/>
    <property type="match status" value="1"/>
</dbReference>
<keyword evidence="4" id="KW-0547">Nucleotide-binding</keyword>
<evidence type="ECO:0000259" key="12">
    <source>
        <dbReference type="PROSITE" id="PS51880"/>
    </source>
</evidence>
<dbReference type="FunFam" id="3.30.980.10:FF:000003">
    <property type="entry name" value="Threonine--tRNA ligase, cytoplasmic"/>
    <property type="match status" value="1"/>
</dbReference>
<keyword evidence="14" id="KW-1185">Reference proteome</keyword>
<dbReference type="CDD" id="cd01667">
    <property type="entry name" value="TGS_ThrRS"/>
    <property type="match status" value="1"/>
</dbReference>
<keyword evidence="5" id="KW-0067">ATP-binding</keyword>
<dbReference type="InterPro" id="IPR045864">
    <property type="entry name" value="aa-tRNA-synth_II/BPL/LPL"/>
</dbReference>
<dbReference type="PROSITE" id="PS51880">
    <property type="entry name" value="TGS"/>
    <property type="match status" value="1"/>
</dbReference>
<feature type="domain" description="TGS" evidence="12">
    <location>
        <begin position="168"/>
        <end position="232"/>
    </location>
</feature>
<dbReference type="Gene3D" id="3.10.20.30">
    <property type="match status" value="1"/>
</dbReference>
<gene>
    <name evidence="13" type="ORF">CCH79_00006195</name>
</gene>
<sequence length="482" mass="55628">MSHCLVARLSAQEEQIRLLTTEISSLRDGLNGGADRAGVASVSPELENLRAENEKLRYRLLHLRRGLQAELEMEEALGRKQPEAQCGKTPERNTVKPQQTDSRADNRVPIPDNKPREKNKKEKKQDKGRVDGGTKELNPCPPYVTERLSLYEELKKESDALLARKAAESKPIIVELTDGQKVPGKSWVTTPYQIASDISQGLADSAVISRVNGELWDLDRPLEQDCSLEILRFDNEDAQAVYWHSSAHILGEAMERFYGGCLCYGPPIENGFYYDMFLEGQKSVSSTEFGDLEALCKSVVKEKQPFERLEISKETLLKMFKYNKFKCRILNEKVTTPTTTVYRQNSSTYWEGRSDMETLQRIYGISFPDSKMLKEWERFQEEAKTRDHRKIGKDQELFFFHDLSPGSCFFMPRGAYIYNTLTEFIRDEYWRRGFQEVASPNIYNSKLWETSGHWQHYSENMFSFPVEDDIFALKPMNCPGHW</sequence>
<evidence type="ECO:0000256" key="7">
    <source>
        <dbReference type="ARBA" id="ARBA00023146"/>
    </source>
</evidence>
<dbReference type="InterPro" id="IPR012676">
    <property type="entry name" value="TGS-like"/>
</dbReference>
<comment type="catalytic activity">
    <reaction evidence="9">
        <text>tRNA(Thr) + L-threonine + ATP = L-threonyl-tRNA(Thr) + AMP + diphosphate + H(+)</text>
        <dbReference type="Rhea" id="RHEA:24624"/>
        <dbReference type="Rhea" id="RHEA-COMP:9670"/>
        <dbReference type="Rhea" id="RHEA-COMP:9704"/>
        <dbReference type="ChEBI" id="CHEBI:15378"/>
        <dbReference type="ChEBI" id="CHEBI:30616"/>
        <dbReference type="ChEBI" id="CHEBI:33019"/>
        <dbReference type="ChEBI" id="CHEBI:57926"/>
        <dbReference type="ChEBI" id="CHEBI:78442"/>
        <dbReference type="ChEBI" id="CHEBI:78534"/>
        <dbReference type="ChEBI" id="CHEBI:456215"/>
        <dbReference type="EC" id="6.1.1.3"/>
    </reaction>
</comment>
<keyword evidence="3" id="KW-0436">Ligase</keyword>
<dbReference type="Gene3D" id="3.30.980.10">
    <property type="entry name" value="Threonyl-trna Synthetase, Chain A, domain 2"/>
    <property type="match status" value="1"/>
</dbReference>
<organism evidence="13 14">
    <name type="scientific">Gambusia affinis</name>
    <name type="common">Western mosquitofish</name>
    <name type="synonym">Heterandria affinis</name>
    <dbReference type="NCBI Taxonomy" id="33528"/>
    <lineage>
        <taxon>Eukaryota</taxon>
        <taxon>Metazoa</taxon>
        <taxon>Chordata</taxon>
        <taxon>Craniata</taxon>
        <taxon>Vertebrata</taxon>
        <taxon>Euteleostomi</taxon>
        <taxon>Actinopterygii</taxon>
        <taxon>Neopterygii</taxon>
        <taxon>Teleostei</taxon>
        <taxon>Neoteleostei</taxon>
        <taxon>Acanthomorphata</taxon>
        <taxon>Ovalentaria</taxon>
        <taxon>Atherinomorphae</taxon>
        <taxon>Cyprinodontiformes</taxon>
        <taxon>Poeciliidae</taxon>
        <taxon>Poeciliinae</taxon>
        <taxon>Gambusia</taxon>
    </lineage>
</organism>
<feature type="domain" description="Aminoacyl-transfer RNA synthetases class-II family profile" evidence="11">
    <location>
        <begin position="414"/>
        <end position="482"/>
    </location>
</feature>
<evidence type="ECO:0000256" key="2">
    <source>
        <dbReference type="ARBA" id="ARBA00013163"/>
    </source>
</evidence>
<dbReference type="FunFam" id="3.10.20.30:FF:000006">
    <property type="entry name" value="Threonine--tRNA ligase, cytoplasmic"/>
    <property type="match status" value="1"/>
</dbReference>
<dbReference type="Proteomes" id="UP000250572">
    <property type="component" value="Unassembled WGS sequence"/>
</dbReference>
<dbReference type="SUPFAM" id="SSF55186">
    <property type="entry name" value="ThrRS/AlaRS common domain"/>
    <property type="match status" value="1"/>
</dbReference>
<dbReference type="PANTHER" id="PTHR11451:SF51">
    <property type="entry name" value="THREONINE--TRNA LIGASE"/>
    <property type="match status" value="1"/>
</dbReference>
<dbReference type="GO" id="GO:0005739">
    <property type="term" value="C:mitochondrion"/>
    <property type="evidence" value="ECO:0007669"/>
    <property type="project" value="TreeGrafter"/>
</dbReference>
<dbReference type="GO" id="GO:0005524">
    <property type="term" value="F:ATP binding"/>
    <property type="evidence" value="ECO:0007669"/>
    <property type="project" value="UniProtKB-KW"/>
</dbReference>
<evidence type="ECO:0000256" key="9">
    <source>
        <dbReference type="ARBA" id="ARBA00049515"/>
    </source>
</evidence>
<dbReference type="EMBL" id="NHOQ01000682">
    <property type="protein sequence ID" value="PWA29016.1"/>
    <property type="molecule type" value="Genomic_DNA"/>
</dbReference>
<dbReference type="EC" id="6.1.1.3" evidence="2"/>
<proteinExistence type="inferred from homology"/>
<feature type="region of interest" description="Disordered" evidence="10">
    <location>
        <begin position="74"/>
        <end position="141"/>
    </location>
</feature>
<dbReference type="InterPro" id="IPR006195">
    <property type="entry name" value="aa-tRNA-synth_II"/>
</dbReference>